<accession>A0A2T2NG15</accession>
<feature type="signal peptide" evidence="1">
    <location>
        <begin position="1"/>
        <end position="28"/>
    </location>
</feature>
<evidence type="ECO:0000256" key="1">
    <source>
        <dbReference type="SAM" id="SignalP"/>
    </source>
</evidence>
<organism evidence="2 3">
    <name type="scientific">Corynespora cassiicola Philippines</name>
    <dbReference type="NCBI Taxonomy" id="1448308"/>
    <lineage>
        <taxon>Eukaryota</taxon>
        <taxon>Fungi</taxon>
        <taxon>Dikarya</taxon>
        <taxon>Ascomycota</taxon>
        <taxon>Pezizomycotina</taxon>
        <taxon>Dothideomycetes</taxon>
        <taxon>Pleosporomycetidae</taxon>
        <taxon>Pleosporales</taxon>
        <taxon>Corynesporascaceae</taxon>
        <taxon>Corynespora</taxon>
    </lineage>
</organism>
<keyword evidence="1" id="KW-0732">Signal</keyword>
<gene>
    <name evidence="2" type="ORF">BS50DRAFT_576611</name>
</gene>
<reference evidence="2 3" key="1">
    <citation type="journal article" date="2018" name="Front. Microbiol.">
        <title>Genome-Wide Analysis of Corynespora cassiicola Leaf Fall Disease Putative Effectors.</title>
        <authorList>
            <person name="Lopez D."/>
            <person name="Ribeiro S."/>
            <person name="Label P."/>
            <person name="Fumanal B."/>
            <person name="Venisse J.S."/>
            <person name="Kohler A."/>
            <person name="de Oliveira R.R."/>
            <person name="Labutti K."/>
            <person name="Lipzen A."/>
            <person name="Lail K."/>
            <person name="Bauer D."/>
            <person name="Ohm R.A."/>
            <person name="Barry K.W."/>
            <person name="Spatafora J."/>
            <person name="Grigoriev I.V."/>
            <person name="Martin F.M."/>
            <person name="Pujade-Renaud V."/>
        </authorList>
    </citation>
    <scope>NUCLEOTIDE SEQUENCE [LARGE SCALE GENOMIC DNA]</scope>
    <source>
        <strain evidence="2 3">Philippines</strain>
    </source>
</reference>
<evidence type="ECO:0000313" key="2">
    <source>
        <dbReference type="EMBL" id="PSN63978.1"/>
    </source>
</evidence>
<keyword evidence="3" id="KW-1185">Reference proteome</keyword>
<sequence>MAPVPPPRYAAWTAACLTLLLASPSSSAHGPWHAEGIRIPSPRGASHCGSCPWHPHRRTPAWRSIQGPSTRPAAASLLSHKLCDSGAPRAKHLLLAAPLSSAMAAMAAAALCLGALLQSTPQTWPAVEGATNHITNRGSPARLPLALLPCTRDYPQNMSS</sequence>
<name>A0A2T2NG15_CORCC</name>
<feature type="chain" id="PRO_5015704943" evidence="1">
    <location>
        <begin position="29"/>
        <end position="160"/>
    </location>
</feature>
<proteinExistence type="predicted"/>
<evidence type="ECO:0000313" key="3">
    <source>
        <dbReference type="Proteomes" id="UP000240883"/>
    </source>
</evidence>
<protein>
    <submittedName>
        <fullName evidence="2">Uncharacterized protein</fullName>
    </submittedName>
</protein>
<dbReference type="AlphaFoldDB" id="A0A2T2NG15"/>
<dbReference type="Proteomes" id="UP000240883">
    <property type="component" value="Unassembled WGS sequence"/>
</dbReference>
<dbReference type="EMBL" id="KZ678139">
    <property type="protein sequence ID" value="PSN63978.1"/>
    <property type="molecule type" value="Genomic_DNA"/>
</dbReference>